<gene>
    <name evidence="1" type="ORF">I4641_08615</name>
</gene>
<evidence type="ECO:0000313" key="1">
    <source>
        <dbReference type="EMBL" id="MCC0177037.1"/>
    </source>
</evidence>
<dbReference type="EMBL" id="JADWDC010000016">
    <property type="protein sequence ID" value="MCC0177037.1"/>
    <property type="molecule type" value="Genomic_DNA"/>
</dbReference>
<keyword evidence="2" id="KW-1185">Reference proteome</keyword>
<protein>
    <submittedName>
        <fullName evidence="1">DUF2973 domain-containing protein</fullName>
    </submittedName>
</protein>
<dbReference type="Pfam" id="PF11189">
    <property type="entry name" value="DUF2973"/>
    <property type="match status" value="1"/>
</dbReference>
<comment type="caution">
    <text evidence="1">The sequence shown here is derived from an EMBL/GenBank/DDBJ whole genome shotgun (WGS) entry which is preliminary data.</text>
</comment>
<name>A0A964BQK8_9CYAN</name>
<reference evidence="1" key="1">
    <citation type="journal article" date="2021" name="Antonie Van Leeuwenhoek">
        <title>Draft genome and description of Waterburya agarophytonicola gen. nov. sp. nov. (Pleurocapsales, Cyanobacteria): a seaweed symbiont.</title>
        <authorList>
            <person name="Bonthond G."/>
            <person name="Shalygin S."/>
            <person name="Bayer T."/>
            <person name="Weinberger F."/>
        </authorList>
    </citation>
    <scope>NUCLEOTIDE SEQUENCE</scope>
    <source>
        <strain evidence="1">KI4</strain>
    </source>
</reference>
<dbReference type="RefSeq" id="WP_229640076.1">
    <property type="nucleotide sequence ID" value="NZ_JADWDC010000016.1"/>
</dbReference>
<dbReference type="AlphaFoldDB" id="A0A964BQK8"/>
<sequence length="101" mass="11410">MLHLVYILVFTVIALLAVSNLIRSLITLSTETQKFYPPNYNSAINNRSRTPKKVHPELLDEQGQVIEEPLLVMRSVSVDDARSRLDALYEASPSKTIDPED</sequence>
<proteinExistence type="predicted"/>
<dbReference type="InterPro" id="IPR021355">
    <property type="entry name" value="Phage_Syn9_Gp224"/>
</dbReference>
<accession>A0A964BQK8</accession>
<dbReference type="Proteomes" id="UP000729733">
    <property type="component" value="Unassembled WGS sequence"/>
</dbReference>
<organism evidence="1 2">
    <name type="scientific">Waterburya agarophytonicola KI4</name>
    <dbReference type="NCBI Taxonomy" id="2874699"/>
    <lineage>
        <taxon>Bacteria</taxon>
        <taxon>Bacillati</taxon>
        <taxon>Cyanobacteriota</taxon>
        <taxon>Cyanophyceae</taxon>
        <taxon>Pleurocapsales</taxon>
        <taxon>Hyellaceae</taxon>
        <taxon>Waterburya</taxon>
        <taxon>Waterburya agarophytonicola</taxon>
    </lineage>
</organism>
<evidence type="ECO:0000313" key="2">
    <source>
        <dbReference type="Proteomes" id="UP000729733"/>
    </source>
</evidence>